<keyword evidence="6" id="KW-1185">Reference proteome</keyword>
<dbReference type="Pfam" id="PF03357">
    <property type="entry name" value="Snf7"/>
    <property type="match status" value="1"/>
</dbReference>
<organism evidence="5 6">
    <name type="scientific">Porcisia hertigi</name>
    <dbReference type="NCBI Taxonomy" id="2761500"/>
    <lineage>
        <taxon>Eukaryota</taxon>
        <taxon>Discoba</taxon>
        <taxon>Euglenozoa</taxon>
        <taxon>Kinetoplastea</taxon>
        <taxon>Metakinetoplastina</taxon>
        <taxon>Trypanosomatida</taxon>
        <taxon>Trypanosomatidae</taxon>
        <taxon>Leishmaniinae</taxon>
        <taxon>Porcisia</taxon>
    </lineage>
</organism>
<evidence type="ECO:0000256" key="2">
    <source>
        <dbReference type="ARBA" id="ARBA00023054"/>
    </source>
</evidence>
<feature type="region of interest" description="Disordered" evidence="4">
    <location>
        <begin position="1"/>
        <end position="24"/>
    </location>
</feature>
<keyword evidence="2 3" id="KW-0175">Coiled coil</keyword>
<comment type="caution">
    <text evidence="5">The sequence shown here is derived from an EMBL/GenBank/DDBJ whole genome shotgun (WGS) entry which is preliminary data.</text>
</comment>
<dbReference type="Gene3D" id="6.10.250.1710">
    <property type="match status" value="1"/>
</dbReference>
<dbReference type="GO" id="GO:0032511">
    <property type="term" value="P:late endosome to vacuole transport via multivesicular body sorting pathway"/>
    <property type="evidence" value="ECO:0007669"/>
    <property type="project" value="TreeGrafter"/>
</dbReference>
<dbReference type="GeneID" id="94287182"/>
<sequence>MNRLFGKANKEPKPTLEDASKRLSGRSDVVDARVVKIDAELKKLKEQIQRTRGITQSRYKQRAVQLLQQKRMYQGQQDMMMQQQFNMDQLQFTTEAMKDTHVQIGAMKQANKELRKDMKKLNIDKVEELQDELADLYMDTQEIQEIMGRAYDVPEDIDEDEMLGELDALDFEAEKENDTDYLAEALAMPGAKLPEAPMGDKVDAGGQKESNTADPYSLEAQLGL</sequence>
<accession>A0A836IDP2</accession>
<feature type="compositionally biased region" description="Basic and acidic residues" evidence="4">
    <location>
        <begin position="8"/>
        <end position="21"/>
    </location>
</feature>
<dbReference type="Proteomes" id="UP000674318">
    <property type="component" value="Chromosome 35"/>
</dbReference>
<dbReference type="PANTHER" id="PTHR22761">
    <property type="entry name" value="CHARGED MULTIVESICULAR BODY PROTEIN"/>
    <property type="match status" value="1"/>
</dbReference>
<gene>
    <name evidence="5" type="ORF">JKF63_01056</name>
</gene>
<proteinExistence type="inferred from homology"/>
<reference evidence="5 6" key="1">
    <citation type="submission" date="2021-02" db="EMBL/GenBank/DDBJ databases">
        <title>Porcisia hertigi Genome sequencing and assembly.</title>
        <authorList>
            <person name="Almutairi H."/>
            <person name="Gatherer D."/>
        </authorList>
    </citation>
    <scope>NUCLEOTIDE SEQUENCE [LARGE SCALE GENOMIC DNA]</scope>
    <source>
        <strain evidence="5 6">C119</strain>
    </source>
</reference>
<protein>
    <recommendedName>
        <fullName evidence="7">Charged multivesicular body protein 5</fullName>
    </recommendedName>
</protein>
<dbReference type="KEGG" id="phet:94287182"/>
<dbReference type="GO" id="GO:0005771">
    <property type="term" value="C:multivesicular body"/>
    <property type="evidence" value="ECO:0007669"/>
    <property type="project" value="TreeGrafter"/>
</dbReference>
<name>A0A836IDP2_9TRYP</name>
<evidence type="ECO:0000313" key="6">
    <source>
        <dbReference type="Proteomes" id="UP000674318"/>
    </source>
</evidence>
<feature type="coiled-coil region" evidence="3">
    <location>
        <begin position="104"/>
        <end position="146"/>
    </location>
</feature>
<feature type="region of interest" description="Disordered" evidence="4">
    <location>
        <begin position="192"/>
        <end position="224"/>
    </location>
</feature>
<dbReference type="RefSeq" id="XP_067753262.1">
    <property type="nucleotide sequence ID" value="XM_067897105.1"/>
</dbReference>
<comment type="similarity">
    <text evidence="1">Belongs to the SNF7 family.</text>
</comment>
<evidence type="ECO:0000313" key="5">
    <source>
        <dbReference type="EMBL" id="KAG5492478.1"/>
    </source>
</evidence>
<dbReference type="PANTHER" id="PTHR22761:SF12">
    <property type="entry name" value="CHARGED MULTIVESICULAR BODY PROTEIN 5"/>
    <property type="match status" value="1"/>
</dbReference>
<dbReference type="AlphaFoldDB" id="A0A836IDP2"/>
<dbReference type="InterPro" id="IPR005024">
    <property type="entry name" value="Snf7_fam"/>
</dbReference>
<evidence type="ECO:0000256" key="3">
    <source>
        <dbReference type="SAM" id="Coils"/>
    </source>
</evidence>
<evidence type="ECO:0000256" key="4">
    <source>
        <dbReference type="SAM" id="MobiDB-lite"/>
    </source>
</evidence>
<evidence type="ECO:0000256" key="1">
    <source>
        <dbReference type="ARBA" id="ARBA00006190"/>
    </source>
</evidence>
<dbReference type="GO" id="GO:0006900">
    <property type="term" value="P:vesicle budding from membrane"/>
    <property type="evidence" value="ECO:0007669"/>
    <property type="project" value="TreeGrafter"/>
</dbReference>
<dbReference type="EMBL" id="JAFJZO010000035">
    <property type="protein sequence ID" value="KAG5492478.1"/>
    <property type="molecule type" value="Genomic_DNA"/>
</dbReference>
<evidence type="ECO:0008006" key="7">
    <source>
        <dbReference type="Google" id="ProtNLM"/>
    </source>
</evidence>
<dbReference type="OrthoDB" id="3973241at2759"/>